<dbReference type="PANTHER" id="PTHR43432">
    <property type="entry name" value="SLR0285 PROTEIN"/>
    <property type="match status" value="1"/>
</dbReference>
<keyword evidence="2" id="KW-0408">Iron</keyword>
<dbReference type="OrthoDB" id="9785699at2"/>
<gene>
    <name evidence="5" type="ORF">SAMN04487944_109140</name>
</gene>
<dbReference type="PANTHER" id="PTHR43432:SF3">
    <property type="entry name" value="SLR0285 PROTEIN"/>
    <property type="match status" value="1"/>
</dbReference>
<protein>
    <submittedName>
        <fullName evidence="5">DNA repair photolyase</fullName>
    </submittedName>
</protein>
<keyword evidence="5" id="KW-0456">Lyase</keyword>
<dbReference type="GO" id="GO:0051536">
    <property type="term" value="F:iron-sulfur cluster binding"/>
    <property type="evidence" value="ECO:0007669"/>
    <property type="project" value="UniProtKB-KW"/>
</dbReference>
<evidence type="ECO:0000256" key="3">
    <source>
        <dbReference type="ARBA" id="ARBA00023014"/>
    </source>
</evidence>
<proteinExistence type="predicted"/>
<dbReference type="SUPFAM" id="SSF102114">
    <property type="entry name" value="Radical SAM enzymes"/>
    <property type="match status" value="1"/>
</dbReference>
<feature type="domain" description="Radical SAM core" evidence="4">
    <location>
        <begin position="21"/>
        <end position="275"/>
    </location>
</feature>
<dbReference type="Proteomes" id="UP000199687">
    <property type="component" value="Unassembled WGS sequence"/>
</dbReference>
<dbReference type="SFLD" id="SFLDS00029">
    <property type="entry name" value="Radical_SAM"/>
    <property type="match status" value="1"/>
</dbReference>
<evidence type="ECO:0000259" key="4">
    <source>
        <dbReference type="PROSITE" id="PS51918"/>
    </source>
</evidence>
<dbReference type="InterPro" id="IPR007197">
    <property type="entry name" value="rSAM"/>
</dbReference>
<keyword evidence="1" id="KW-0479">Metal-binding</keyword>
<dbReference type="STRING" id="531814.SAMN04487944_109140"/>
<reference evidence="5 6" key="1">
    <citation type="submission" date="2016-10" db="EMBL/GenBank/DDBJ databases">
        <authorList>
            <person name="de Groot N.N."/>
        </authorList>
    </citation>
    <scope>NUCLEOTIDE SEQUENCE [LARGE SCALE GENOMIC DNA]</scope>
    <source>
        <strain evidence="5 6">CGMCC 1.7727</strain>
    </source>
</reference>
<evidence type="ECO:0000313" key="5">
    <source>
        <dbReference type="EMBL" id="SER75707.1"/>
    </source>
</evidence>
<dbReference type="GO" id="GO:0016829">
    <property type="term" value="F:lyase activity"/>
    <property type="evidence" value="ECO:0007669"/>
    <property type="project" value="UniProtKB-KW"/>
</dbReference>
<evidence type="ECO:0000256" key="2">
    <source>
        <dbReference type="ARBA" id="ARBA00023004"/>
    </source>
</evidence>
<dbReference type="InterPro" id="IPR058240">
    <property type="entry name" value="rSAM_sf"/>
</dbReference>
<dbReference type="CDD" id="cd01335">
    <property type="entry name" value="Radical_SAM"/>
    <property type="match status" value="1"/>
</dbReference>
<keyword evidence="3" id="KW-0411">Iron-sulfur</keyword>
<organism evidence="5 6">
    <name type="scientific">Gracilibacillus ureilyticus</name>
    <dbReference type="NCBI Taxonomy" id="531814"/>
    <lineage>
        <taxon>Bacteria</taxon>
        <taxon>Bacillati</taxon>
        <taxon>Bacillota</taxon>
        <taxon>Bacilli</taxon>
        <taxon>Bacillales</taxon>
        <taxon>Bacillaceae</taxon>
        <taxon>Gracilibacillus</taxon>
    </lineage>
</organism>
<keyword evidence="6" id="KW-1185">Reference proteome</keyword>
<name>A0A1H9RSU1_9BACI</name>
<accession>A0A1H9RSU1</accession>
<sequence>MSNKNITYKTPKKILTPTSGFLNDYSHTLNPYVGCVFGCSYCYVRQSPVGLFRREEWGTWVDVKQEVKEKIMKEISNLRKRNKQVTIFMSSSTDPYQPIEYRERVTRSLLEGMVEVPPDFLFVQTRSPLVTRDIDLFDKLKPKLRISVTVETDDDEVRKRFSPHAPPIPVRLKAVRQLKERELPVQLAIAPVLPFTSKFPAIIAETVDRVVIDDYFTGDGSNGKRTERLQIRELYSQGELSDWFSRETHQLAVKKLKETFPEEKILVSQEGFSPN</sequence>
<dbReference type="RefSeq" id="WP_089740809.1">
    <property type="nucleotide sequence ID" value="NZ_FOGL01000009.1"/>
</dbReference>
<evidence type="ECO:0000256" key="1">
    <source>
        <dbReference type="ARBA" id="ARBA00022723"/>
    </source>
</evidence>
<dbReference type="Gene3D" id="3.80.30.30">
    <property type="match status" value="1"/>
</dbReference>
<dbReference type="GO" id="GO:0046872">
    <property type="term" value="F:metal ion binding"/>
    <property type="evidence" value="ECO:0007669"/>
    <property type="project" value="UniProtKB-KW"/>
</dbReference>
<dbReference type="PROSITE" id="PS51918">
    <property type="entry name" value="RADICAL_SAM"/>
    <property type="match status" value="1"/>
</dbReference>
<dbReference type="InterPro" id="IPR040086">
    <property type="entry name" value="MJ0683-like"/>
</dbReference>
<dbReference type="Pfam" id="PF04055">
    <property type="entry name" value="Radical_SAM"/>
    <property type="match status" value="1"/>
</dbReference>
<dbReference type="AlphaFoldDB" id="A0A1H9RSU1"/>
<dbReference type="EMBL" id="FOGL01000009">
    <property type="protein sequence ID" value="SER75707.1"/>
    <property type="molecule type" value="Genomic_DNA"/>
</dbReference>
<evidence type="ECO:0000313" key="6">
    <source>
        <dbReference type="Proteomes" id="UP000199687"/>
    </source>
</evidence>
<dbReference type="SFLD" id="SFLDG01084">
    <property type="entry name" value="Uncharacterised_Radical_SAM_Su"/>
    <property type="match status" value="1"/>
</dbReference>